<evidence type="ECO:0008006" key="3">
    <source>
        <dbReference type="Google" id="ProtNLM"/>
    </source>
</evidence>
<dbReference type="Gene3D" id="3.30.870.10">
    <property type="entry name" value="Endonuclease Chain A"/>
    <property type="match status" value="1"/>
</dbReference>
<keyword evidence="2" id="KW-1185">Reference proteome</keyword>
<gene>
    <name evidence="1" type="ORF">MBOU_34580</name>
</gene>
<reference evidence="1 2" key="1">
    <citation type="journal article" date="2019" name="Emerg. Microbes Infect.">
        <title>Comprehensive subspecies identification of 175 nontuberculous mycobacteria species based on 7547 genomic profiles.</title>
        <authorList>
            <person name="Matsumoto Y."/>
            <person name="Kinjo T."/>
            <person name="Motooka D."/>
            <person name="Nabeya D."/>
            <person name="Jung N."/>
            <person name="Uechi K."/>
            <person name="Horii T."/>
            <person name="Iida T."/>
            <person name="Fujita J."/>
            <person name="Nakamura S."/>
        </authorList>
    </citation>
    <scope>NUCLEOTIDE SEQUENCE [LARGE SCALE GENOMIC DNA]</scope>
    <source>
        <strain evidence="1 2">JCM 30725</strain>
    </source>
</reference>
<proteinExistence type="predicted"/>
<comment type="caution">
    <text evidence="1">The sequence shown here is derived from an EMBL/GenBank/DDBJ whole genome shotgun (WGS) entry which is preliminary data.</text>
</comment>
<name>A0A7I9YRX2_MYCBU</name>
<dbReference type="Proteomes" id="UP000465360">
    <property type="component" value="Unassembled WGS sequence"/>
</dbReference>
<organism evidence="1 2">
    <name type="scientific">Mycobacterium bourgelatii</name>
    <dbReference type="NCBI Taxonomy" id="1273442"/>
    <lineage>
        <taxon>Bacteria</taxon>
        <taxon>Bacillati</taxon>
        <taxon>Actinomycetota</taxon>
        <taxon>Actinomycetes</taxon>
        <taxon>Mycobacteriales</taxon>
        <taxon>Mycobacteriaceae</taxon>
        <taxon>Mycobacterium</taxon>
    </lineage>
</organism>
<sequence>MSAVPSGVDVALYTRWRPEEVAAGISDTGVLQVLHDRGGAVYLHDRLHAKFFRTESAVLLGSANLTATALGWSFSPNIELLVESTRDRIVDVENCLSTQSTEATAEMAREVDEIAKLLPGVPTAPELLGPAPESAAIWVPHLRMPSDLYTAYSRGPNSLTSRSAPAAAVDLAALDLPMGLDRVEFQVLVGHRMRQQVLLQKLDRFLETPRRFGEVRDELARLTGCDREQAEDAWQTTMRWMLEFLPHRYLREVKRHSEIFSRRTGAMDQTNEV</sequence>
<evidence type="ECO:0000313" key="1">
    <source>
        <dbReference type="EMBL" id="GFG91416.1"/>
    </source>
</evidence>
<protein>
    <recommendedName>
        <fullName evidence="3">PLD phosphodiesterase domain-containing protein</fullName>
    </recommendedName>
</protein>
<evidence type="ECO:0000313" key="2">
    <source>
        <dbReference type="Proteomes" id="UP000465360"/>
    </source>
</evidence>
<dbReference type="EMBL" id="BLKZ01000001">
    <property type="protein sequence ID" value="GFG91416.1"/>
    <property type="molecule type" value="Genomic_DNA"/>
</dbReference>
<dbReference type="AlphaFoldDB" id="A0A7I9YRX2"/>
<accession>A0A7I9YRX2</accession>